<reference evidence="9" key="1">
    <citation type="journal article" date="2020" name="Stud. Mycol.">
        <title>101 Dothideomycetes genomes: a test case for predicting lifestyles and emergence of pathogens.</title>
        <authorList>
            <person name="Haridas S."/>
            <person name="Albert R."/>
            <person name="Binder M."/>
            <person name="Bloem J."/>
            <person name="Labutti K."/>
            <person name="Salamov A."/>
            <person name="Andreopoulos B."/>
            <person name="Baker S."/>
            <person name="Barry K."/>
            <person name="Bills G."/>
            <person name="Bluhm B."/>
            <person name="Cannon C."/>
            <person name="Castanera R."/>
            <person name="Culley D."/>
            <person name="Daum C."/>
            <person name="Ezra D."/>
            <person name="Gonzalez J."/>
            <person name="Henrissat B."/>
            <person name="Kuo A."/>
            <person name="Liang C."/>
            <person name="Lipzen A."/>
            <person name="Lutzoni F."/>
            <person name="Magnuson J."/>
            <person name="Mondo S."/>
            <person name="Nolan M."/>
            <person name="Ohm R."/>
            <person name="Pangilinan J."/>
            <person name="Park H.-J."/>
            <person name="Ramirez L."/>
            <person name="Alfaro M."/>
            <person name="Sun H."/>
            <person name="Tritt A."/>
            <person name="Yoshinaga Y."/>
            <person name="Zwiers L.-H."/>
            <person name="Turgeon B."/>
            <person name="Goodwin S."/>
            <person name="Spatafora J."/>
            <person name="Crous P."/>
            <person name="Grigoriev I."/>
        </authorList>
    </citation>
    <scope>NUCLEOTIDE SEQUENCE</scope>
    <source>
        <strain evidence="9">CBS 109.77</strain>
    </source>
</reference>
<dbReference type="InterPro" id="IPR049326">
    <property type="entry name" value="Rhodopsin_dom_fungi"/>
</dbReference>
<evidence type="ECO:0000256" key="3">
    <source>
        <dbReference type="ARBA" id="ARBA00022989"/>
    </source>
</evidence>
<evidence type="ECO:0000313" key="10">
    <source>
        <dbReference type="Proteomes" id="UP000799757"/>
    </source>
</evidence>
<feature type="transmembrane region" description="Helical" evidence="7">
    <location>
        <begin position="146"/>
        <end position="172"/>
    </location>
</feature>
<gene>
    <name evidence="9" type="ORF">K505DRAFT_417101</name>
</gene>
<sequence length="380" mass="43210">MTPEQIRNFILESPALKAPPGVVPNFIDPPNLRNDPLTISLLLISTIVVWIRLYTKVRIVRKPVLEDYALLLAWLVYVGAFHTYVFKIHLLPTGVHQWNLKVKDLIHCLKLFHYAEIMYALSIVPLKAAIIFQCLRVFVPPGVRDLTFWACCFLLFANTVFYITVIFIEAFSCVPMEAIWDVTIKGKCLDRLSLHYISAAFNSASDICVLILPQRAIWGLETMRTKRKWGLSGLFLLGAFACVSSIVRLYYTVLLYRSHDVSYHMGQMGIWTEPELTCGFVAASVPVFPRFLNHVRKQTPFVQIGAALGSMFRTENEQSEKQPTHGEVQKIGAPQRKFVSDVDFHDLVVKTDGTETTMGSEESDGLKEEQDRRDVVVREV</sequence>
<name>A0A6A6XD46_9PLEO</name>
<feature type="transmembrane region" description="Helical" evidence="7">
    <location>
        <begin position="117"/>
        <end position="139"/>
    </location>
</feature>
<dbReference type="Pfam" id="PF20684">
    <property type="entry name" value="Fung_rhodopsin"/>
    <property type="match status" value="1"/>
</dbReference>
<organism evidence="9 10">
    <name type="scientific">Melanomma pulvis-pyrius CBS 109.77</name>
    <dbReference type="NCBI Taxonomy" id="1314802"/>
    <lineage>
        <taxon>Eukaryota</taxon>
        <taxon>Fungi</taxon>
        <taxon>Dikarya</taxon>
        <taxon>Ascomycota</taxon>
        <taxon>Pezizomycotina</taxon>
        <taxon>Dothideomycetes</taxon>
        <taxon>Pleosporomycetidae</taxon>
        <taxon>Pleosporales</taxon>
        <taxon>Melanommataceae</taxon>
        <taxon>Melanomma</taxon>
    </lineage>
</organism>
<feature type="compositionally biased region" description="Basic and acidic residues" evidence="6">
    <location>
        <begin position="364"/>
        <end position="380"/>
    </location>
</feature>
<accession>A0A6A6XD46</accession>
<keyword evidence="2 7" id="KW-0812">Transmembrane</keyword>
<evidence type="ECO:0000256" key="2">
    <source>
        <dbReference type="ARBA" id="ARBA00022692"/>
    </source>
</evidence>
<dbReference type="EMBL" id="MU001889">
    <property type="protein sequence ID" value="KAF2794500.1"/>
    <property type="molecule type" value="Genomic_DNA"/>
</dbReference>
<evidence type="ECO:0000256" key="4">
    <source>
        <dbReference type="ARBA" id="ARBA00023136"/>
    </source>
</evidence>
<keyword evidence="10" id="KW-1185">Reference proteome</keyword>
<dbReference type="PANTHER" id="PTHR33048">
    <property type="entry name" value="PTH11-LIKE INTEGRAL MEMBRANE PROTEIN (AFU_ORTHOLOGUE AFUA_5G11245)"/>
    <property type="match status" value="1"/>
</dbReference>
<protein>
    <recommendedName>
        <fullName evidence="8">Rhodopsin domain-containing protein</fullName>
    </recommendedName>
</protein>
<comment type="similarity">
    <text evidence="5">Belongs to the SAT4 family.</text>
</comment>
<evidence type="ECO:0000256" key="6">
    <source>
        <dbReference type="SAM" id="MobiDB-lite"/>
    </source>
</evidence>
<dbReference type="InterPro" id="IPR052337">
    <property type="entry name" value="SAT4-like"/>
</dbReference>
<feature type="transmembrane region" description="Helical" evidence="7">
    <location>
        <begin position="67"/>
        <end position="86"/>
    </location>
</feature>
<dbReference type="Proteomes" id="UP000799757">
    <property type="component" value="Unassembled WGS sequence"/>
</dbReference>
<evidence type="ECO:0000256" key="1">
    <source>
        <dbReference type="ARBA" id="ARBA00004141"/>
    </source>
</evidence>
<comment type="subcellular location">
    <subcellularLocation>
        <location evidence="1">Membrane</location>
        <topology evidence="1">Multi-pass membrane protein</topology>
    </subcellularLocation>
</comment>
<feature type="transmembrane region" description="Helical" evidence="7">
    <location>
        <begin position="37"/>
        <end position="55"/>
    </location>
</feature>
<dbReference type="OrthoDB" id="4682787at2759"/>
<keyword evidence="4 7" id="KW-0472">Membrane</keyword>
<feature type="domain" description="Rhodopsin" evidence="8">
    <location>
        <begin position="51"/>
        <end position="292"/>
    </location>
</feature>
<dbReference type="AlphaFoldDB" id="A0A6A6XD46"/>
<proteinExistence type="inferred from homology"/>
<evidence type="ECO:0000259" key="8">
    <source>
        <dbReference type="Pfam" id="PF20684"/>
    </source>
</evidence>
<evidence type="ECO:0000256" key="7">
    <source>
        <dbReference type="SAM" id="Phobius"/>
    </source>
</evidence>
<dbReference type="GO" id="GO:0016020">
    <property type="term" value="C:membrane"/>
    <property type="evidence" value="ECO:0007669"/>
    <property type="project" value="UniProtKB-SubCell"/>
</dbReference>
<feature type="transmembrane region" description="Helical" evidence="7">
    <location>
        <begin position="233"/>
        <end position="251"/>
    </location>
</feature>
<evidence type="ECO:0000256" key="5">
    <source>
        <dbReference type="ARBA" id="ARBA00038359"/>
    </source>
</evidence>
<dbReference type="PANTHER" id="PTHR33048:SF47">
    <property type="entry name" value="INTEGRAL MEMBRANE PROTEIN-RELATED"/>
    <property type="match status" value="1"/>
</dbReference>
<keyword evidence="3 7" id="KW-1133">Transmembrane helix</keyword>
<evidence type="ECO:0000313" key="9">
    <source>
        <dbReference type="EMBL" id="KAF2794500.1"/>
    </source>
</evidence>
<feature type="region of interest" description="Disordered" evidence="6">
    <location>
        <begin position="350"/>
        <end position="380"/>
    </location>
</feature>